<proteinExistence type="predicted"/>
<name>A0AAV8X1M3_9CUCU</name>
<organism evidence="1 2">
    <name type="scientific">Aromia moschata</name>
    <dbReference type="NCBI Taxonomy" id="1265417"/>
    <lineage>
        <taxon>Eukaryota</taxon>
        <taxon>Metazoa</taxon>
        <taxon>Ecdysozoa</taxon>
        <taxon>Arthropoda</taxon>
        <taxon>Hexapoda</taxon>
        <taxon>Insecta</taxon>
        <taxon>Pterygota</taxon>
        <taxon>Neoptera</taxon>
        <taxon>Endopterygota</taxon>
        <taxon>Coleoptera</taxon>
        <taxon>Polyphaga</taxon>
        <taxon>Cucujiformia</taxon>
        <taxon>Chrysomeloidea</taxon>
        <taxon>Cerambycidae</taxon>
        <taxon>Cerambycinae</taxon>
        <taxon>Callichromatini</taxon>
        <taxon>Aromia</taxon>
    </lineage>
</organism>
<comment type="caution">
    <text evidence="1">The sequence shown here is derived from an EMBL/GenBank/DDBJ whole genome shotgun (WGS) entry which is preliminary data.</text>
</comment>
<keyword evidence="2" id="KW-1185">Reference proteome</keyword>
<protein>
    <submittedName>
        <fullName evidence="1">Uncharacterized protein</fullName>
    </submittedName>
</protein>
<evidence type="ECO:0000313" key="2">
    <source>
        <dbReference type="Proteomes" id="UP001162162"/>
    </source>
</evidence>
<dbReference type="Proteomes" id="UP001162162">
    <property type="component" value="Unassembled WGS sequence"/>
</dbReference>
<evidence type="ECO:0000313" key="1">
    <source>
        <dbReference type="EMBL" id="KAJ8932506.1"/>
    </source>
</evidence>
<dbReference type="EMBL" id="JAPWTK010001445">
    <property type="protein sequence ID" value="KAJ8932506.1"/>
    <property type="molecule type" value="Genomic_DNA"/>
</dbReference>
<reference evidence="1" key="1">
    <citation type="journal article" date="2023" name="Insect Mol. Biol.">
        <title>Genome sequencing provides insights into the evolution of gene families encoding plant cell wall-degrading enzymes in longhorned beetles.</title>
        <authorList>
            <person name="Shin N.R."/>
            <person name="Okamura Y."/>
            <person name="Kirsch R."/>
            <person name="Pauchet Y."/>
        </authorList>
    </citation>
    <scope>NUCLEOTIDE SEQUENCE</scope>
    <source>
        <strain evidence="1">AMC_N1</strain>
    </source>
</reference>
<gene>
    <name evidence="1" type="ORF">NQ318_018506</name>
</gene>
<dbReference type="AlphaFoldDB" id="A0AAV8X1M3"/>
<accession>A0AAV8X1M3</accession>
<sequence>MVNVAGINSFIIYNSKNLNSTSPRREFLIKLSSSLLYLHQKNRAMISNLPKTIKQRLREIHMWSLRPCATTNKDKATMI</sequence>